<organism evidence="23 24">
    <name type="scientific">Candidatus Stercoripulliclostridium merdipullorum</name>
    <dbReference type="NCBI Taxonomy" id="2840952"/>
    <lineage>
        <taxon>Bacteria</taxon>
        <taxon>Bacillati</taxon>
        <taxon>Bacillota</taxon>
        <taxon>Clostridia</taxon>
        <taxon>Eubacteriales</taxon>
        <taxon>Candidatus Stercoripulliclostridium</taxon>
    </lineage>
</organism>
<evidence type="ECO:0000256" key="6">
    <source>
        <dbReference type="ARBA" id="ARBA00022679"/>
    </source>
</evidence>
<keyword evidence="5" id="KW-0328">Glycosyltransferase</keyword>
<sequence length="372" mass="39572">MRLKINVAFCSILLAAIGIVMIYSASSYAAELRFGDAFFYVKKQIFALVAGLVLMAFGARLNLDLLIKARWIVYGISVALLLILFIPGVGQTSYGATRWINLGFMTVQSSEVAKFGLVIFLAAELDRNPPLTFGKTVLPVLAGLVVCVAIMSEPNMSVTMCVALTLVVMLIVAGLPTAAVVGCGALGAAGIPALILMEPYRVKRLLAFLDPWASPKAEGYQLIQSFYALGSGGLFGVGLFASRQKYLFLPFAESDFIFSVIGEELGLLGSIGVLGVFFVLILSGIRIALGAKDRYRFLLASGITALIAVQTLVNIAVVSGSIPPTGLPLPYVSAGGSSLMIFLFASGLLINCNRDSVQIPDVFRSTSRFRSA</sequence>
<reference evidence="23" key="2">
    <citation type="journal article" date="2021" name="PeerJ">
        <title>Extensive microbial diversity within the chicken gut microbiome revealed by metagenomics and culture.</title>
        <authorList>
            <person name="Gilroy R."/>
            <person name="Ravi A."/>
            <person name="Getino M."/>
            <person name="Pursley I."/>
            <person name="Horton D.L."/>
            <person name="Alikhan N.F."/>
            <person name="Baker D."/>
            <person name="Gharbi K."/>
            <person name="Hall N."/>
            <person name="Watson M."/>
            <person name="Adriaenssens E.M."/>
            <person name="Foster-Nyarko E."/>
            <person name="Jarju S."/>
            <person name="Secka A."/>
            <person name="Antonio M."/>
            <person name="Oren A."/>
            <person name="Chaudhuri R.R."/>
            <person name="La Ragione R."/>
            <person name="Hildebrand F."/>
            <person name="Pallen M.J."/>
        </authorList>
    </citation>
    <scope>NUCLEOTIDE SEQUENCE</scope>
    <source>
        <strain evidence="23">23406</strain>
    </source>
</reference>
<dbReference type="EMBL" id="DVOH01000022">
    <property type="protein sequence ID" value="HIV00117.1"/>
    <property type="molecule type" value="Genomic_DNA"/>
</dbReference>
<evidence type="ECO:0000256" key="8">
    <source>
        <dbReference type="ARBA" id="ARBA00022960"/>
    </source>
</evidence>
<keyword evidence="11 22" id="KW-0472">Membrane</keyword>
<evidence type="ECO:0000256" key="20">
    <source>
        <dbReference type="ARBA" id="ARBA00049902"/>
    </source>
</evidence>
<dbReference type="Proteomes" id="UP000886891">
    <property type="component" value="Unassembled WGS sequence"/>
</dbReference>
<evidence type="ECO:0000256" key="16">
    <source>
        <dbReference type="ARBA" id="ARBA00038053"/>
    </source>
</evidence>
<dbReference type="GO" id="GO:0009252">
    <property type="term" value="P:peptidoglycan biosynthetic process"/>
    <property type="evidence" value="ECO:0007669"/>
    <property type="project" value="UniProtKB-KW"/>
</dbReference>
<evidence type="ECO:0000256" key="4">
    <source>
        <dbReference type="ARBA" id="ARBA00022618"/>
    </source>
</evidence>
<feature type="transmembrane region" description="Helical" evidence="22">
    <location>
        <begin position="71"/>
        <end position="90"/>
    </location>
</feature>
<evidence type="ECO:0000313" key="24">
    <source>
        <dbReference type="Proteomes" id="UP000886891"/>
    </source>
</evidence>
<evidence type="ECO:0000256" key="10">
    <source>
        <dbReference type="ARBA" id="ARBA00022989"/>
    </source>
</evidence>
<feature type="transmembrane region" description="Helical" evidence="22">
    <location>
        <begin position="226"/>
        <end position="246"/>
    </location>
</feature>
<dbReference type="GO" id="GO:0051301">
    <property type="term" value="P:cell division"/>
    <property type="evidence" value="ECO:0007669"/>
    <property type="project" value="UniProtKB-KW"/>
</dbReference>
<evidence type="ECO:0000256" key="12">
    <source>
        <dbReference type="ARBA" id="ARBA00023306"/>
    </source>
</evidence>
<comment type="catalytic activity">
    <reaction evidence="20">
        <text>[GlcNAc-(1-&gt;4)-Mur2Ac(oyl-L-Ala-gamma-D-Glu-L-Lys-D-Ala-D-Ala)](n)-di-trans,octa-cis-undecaprenyl diphosphate + beta-D-GlcNAc-(1-&gt;4)-Mur2Ac(oyl-L-Ala-gamma-D-Glu-L-Lys-D-Ala-D-Ala)-di-trans,octa-cis-undecaprenyl diphosphate = [GlcNAc-(1-&gt;4)-Mur2Ac(oyl-L-Ala-gamma-D-Glu-L-Lys-D-Ala-D-Ala)](n+1)-di-trans,octa-cis-undecaprenyl diphosphate + di-trans,octa-cis-undecaprenyl diphosphate + H(+)</text>
        <dbReference type="Rhea" id="RHEA:23708"/>
        <dbReference type="Rhea" id="RHEA-COMP:9602"/>
        <dbReference type="Rhea" id="RHEA-COMP:9603"/>
        <dbReference type="ChEBI" id="CHEBI:15378"/>
        <dbReference type="ChEBI" id="CHEBI:58405"/>
        <dbReference type="ChEBI" id="CHEBI:60033"/>
        <dbReference type="ChEBI" id="CHEBI:78435"/>
        <dbReference type="EC" id="2.4.99.28"/>
    </reaction>
</comment>
<feature type="transmembrane region" description="Helical" evidence="22">
    <location>
        <begin position="133"/>
        <end position="151"/>
    </location>
</feature>
<keyword evidence="13" id="KW-0961">Cell wall biogenesis/degradation</keyword>
<accession>A0A9D1SXQ8</accession>
<evidence type="ECO:0000256" key="2">
    <source>
        <dbReference type="ARBA" id="ARBA00004752"/>
    </source>
</evidence>
<evidence type="ECO:0000256" key="21">
    <source>
        <dbReference type="ARBA" id="ARBA00049966"/>
    </source>
</evidence>
<comment type="similarity">
    <text evidence="16">Belongs to the SEDS family. FtsW subfamily.</text>
</comment>
<dbReference type="GO" id="GO:0008955">
    <property type="term" value="F:peptidoglycan glycosyltransferase activity"/>
    <property type="evidence" value="ECO:0007669"/>
    <property type="project" value="UniProtKB-EC"/>
</dbReference>
<dbReference type="GO" id="GO:0071555">
    <property type="term" value="P:cell wall organization"/>
    <property type="evidence" value="ECO:0007669"/>
    <property type="project" value="UniProtKB-KW"/>
</dbReference>
<comment type="pathway">
    <text evidence="2">Cell wall biogenesis; peptidoglycan biosynthesis.</text>
</comment>
<comment type="subcellular location">
    <subcellularLocation>
        <location evidence="1">Cell membrane</location>
        <topology evidence="1">Multi-pass membrane protein</topology>
    </subcellularLocation>
</comment>
<evidence type="ECO:0000256" key="22">
    <source>
        <dbReference type="SAM" id="Phobius"/>
    </source>
</evidence>
<keyword evidence="12" id="KW-0131">Cell cycle</keyword>
<feature type="transmembrane region" description="Helical" evidence="22">
    <location>
        <begin position="266"/>
        <end position="285"/>
    </location>
</feature>
<evidence type="ECO:0000256" key="11">
    <source>
        <dbReference type="ARBA" id="ARBA00023136"/>
    </source>
</evidence>
<keyword evidence="6" id="KW-0808">Transferase</keyword>
<feature type="transmembrane region" description="Helical" evidence="22">
    <location>
        <begin position="163"/>
        <end position="196"/>
    </location>
</feature>
<dbReference type="NCBIfam" id="TIGR02614">
    <property type="entry name" value="ftsW"/>
    <property type="match status" value="1"/>
</dbReference>
<feature type="transmembrane region" description="Helical" evidence="22">
    <location>
        <begin position="297"/>
        <end position="317"/>
    </location>
</feature>
<feature type="transmembrane region" description="Helical" evidence="22">
    <location>
        <begin position="102"/>
        <end position="121"/>
    </location>
</feature>
<evidence type="ECO:0000256" key="13">
    <source>
        <dbReference type="ARBA" id="ARBA00023316"/>
    </source>
</evidence>
<keyword evidence="3" id="KW-1003">Cell membrane</keyword>
<dbReference type="GO" id="GO:0015648">
    <property type="term" value="F:lipid-linked peptidoglycan transporter activity"/>
    <property type="evidence" value="ECO:0007669"/>
    <property type="project" value="TreeGrafter"/>
</dbReference>
<dbReference type="GO" id="GO:0008360">
    <property type="term" value="P:regulation of cell shape"/>
    <property type="evidence" value="ECO:0007669"/>
    <property type="project" value="UniProtKB-KW"/>
</dbReference>
<dbReference type="AlphaFoldDB" id="A0A9D1SXQ8"/>
<evidence type="ECO:0000256" key="18">
    <source>
        <dbReference type="ARBA" id="ARBA00041418"/>
    </source>
</evidence>
<evidence type="ECO:0000256" key="5">
    <source>
        <dbReference type="ARBA" id="ARBA00022676"/>
    </source>
</evidence>
<dbReference type="InterPro" id="IPR013437">
    <property type="entry name" value="FtsW"/>
</dbReference>
<evidence type="ECO:0000256" key="3">
    <source>
        <dbReference type="ARBA" id="ARBA00022475"/>
    </source>
</evidence>
<name>A0A9D1SXQ8_9FIRM</name>
<feature type="transmembrane region" description="Helical" evidence="22">
    <location>
        <begin position="39"/>
        <end position="59"/>
    </location>
</feature>
<evidence type="ECO:0000313" key="23">
    <source>
        <dbReference type="EMBL" id="HIV00117.1"/>
    </source>
</evidence>
<proteinExistence type="inferred from homology"/>
<evidence type="ECO:0000256" key="14">
    <source>
        <dbReference type="ARBA" id="ARBA00032370"/>
    </source>
</evidence>
<keyword evidence="4" id="KW-0132">Cell division</keyword>
<dbReference type="InterPro" id="IPR001182">
    <property type="entry name" value="FtsW/RodA"/>
</dbReference>
<gene>
    <name evidence="23" type="primary">ftsW</name>
    <name evidence="23" type="ORF">IAB14_03255</name>
</gene>
<evidence type="ECO:0000256" key="17">
    <source>
        <dbReference type="ARBA" id="ARBA00041185"/>
    </source>
</evidence>
<evidence type="ECO:0000256" key="15">
    <source>
        <dbReference type="ARBA" id="ARBA00033270"/>
    </source>
</evidence>
<evidence type="ECO:0000256" key="9">
    <source>
        <dbReference type="ARBA" id="ARBA00022984"/>
    </source>
</evidence>
<reference evidence="23" key="1">
    <citation type="submission" date="2020-10" db="EMBL/GenBank/DDBJ databases">
        <authorList>
            <person name="Gilroy R."/>
        </authorList>
    </citation>
    <scope>NUCLEOTIDE SEQUENCE</scope>
    <source>
        <strain evidence="23">23406</strain>
    </source>
</reference>
<dbReference type="PANTHER" id="PTHR30474:SF2">
    <property type="entry name" value="PEPTIDOGLYCAN GLYCOSYLTRANSFERASE FTSW-RELATED"/>
    <property type="match status" value="1"/>
</dbReference>
<keyword evidence="10 22" id="KW-1133">Transmembrane helix</keyword>
<keyword evidence="7 22" id="KW-0812">Transmembrane</keyword>
<dbReference type="Pfam" id="PF01098">
    <property type="entry name" value="FTSW_RODA_SPOVE"/>
    <property type="match status" value="1"/>
</dbReference>
<dbReference type="GO" id="GO:0005886">
    <property type="term" value="C:plasma membrane"/>
    <property type="evidence" value="ECO:0007669"/>
    <property type="project" value="UniProtKB-SubCell"/>
</dbReference>
<dbReference type="GO" id="GO:0032153">
    <property type="term" value="C:cell division site"/>
    <property type="evidence" value="ECO:0007669"/>
    <property type="project" value="TreeGrafter"/>
</dbReference>
<evidence type="ECO:0000256" key="7">
    <source>
        <dbReference type="ARBA" id="ARBA00022692"/>
    </source>
</evidence>
<keyword evidence="8" id="KW-0133">Cell shape</keyword>
<feature type="transmembrane region" description="Helical" evidence="22">
    <location>
        <begin position="329"/>
        <end position="350"/>
    </location>
</feature>
<dbReference type="PANTHER" id="PTHR30474">
    <property type="entry name" value="CELL CYCLE PROTEIN"/>
    <property type="match status" value="1"/>
</dbReference>
<dbReference type="EC" id="2.4.99.28" evidence="19"/>
<evidence type="ECO:0000256" key="19">
    <source>
        <dbReference type="ARBA" id="ARBA00044770"/>
    </source>
</evidence>
<protein>
    <recommendedName>
        <fullName evidence="17">Probable peptidoglycan glycosyltransferase FtsW</fullName>
        <ecNumber evidence="19">2.4.99.28</ecNumber>
    </recommendedName>
    <alternativeName>
        <fullName evidence="18">Cell division protein FtsW</fullName>
    </alternativeName>
    <alternativeName>
        <fullName evidence="15">Cell wall polymerase</fullName>
    </alternativeName>
    <alternativeName>
        <fullName evidence="14">Peptidoglycan polymerase</fullName>
    </alternativeName>
</protein>
<evidence type="ECO:0000256" key="1">
    <source>
        <dbReference type="ARBA" id="ARBA00004651"/>
    </source>
</evidence>
<comment type="function">
    <text evidence="21">Peptidoglycan polymerase that is essential for cell division.</text>
</comment>
<comment type="caution">
    <text evidence="23">The sequence shown here is derived from an EMBL/GenBank/DDBJ whole genome shotgun (WGS) entry which is preliminary data.</text>
</comment>
<keyword evidence="9" id="KW-0573">Peptidoglycan synthesis</keyword>